<accession>A0A8E2F0K5</accession>
<dbReference type="PANTHER" id="PTHR24148:SF73">
    <property type="entry name" value="HET DOMAIN PROTEIN (AFU_ORTHOLOGUE AFUA_8G01020)"/>
    <property type="match status" value="1"/>
</dbReference>
<dbReference type="Pfam" id="PF06985">
    <property type="entry name" value="HET"/>
    <property type="match status" value="1"/>
</dbReference>
<feature type="non-terminal residue" evidence="2">
    <location>
        <position position="1"/>
    </location>
</feature>
<dbReference type="OrthoDB" id="3553147at2759"/>
<dbReference type="AlphaFoldDB" id="A0A8E2F0K5"/>
<keyword evidence="3" id="KW-1185">Reference proteome</keyword>
<feature type="domain" description="Heterokaryon incompatibility" evidence="1">
    <location>
        <begin position="2"/>
        <end position="156"/>
    </location>
</feature>
<protein>
    <recommendedName>
        <fullName evidence="1">Heterokaryon incompatibility domain-containing protein</fullName>
    </recommendedName>
</protein>
<dbReference type="PANTHER" id="PTHR24148">
    <property type="entry name" value="ANKYRIN REPEAT DOMAIN-CONTAINING PROTEIN 39 HOMOLOG-RELATED"/>
    <property type="match status" value="1"/>
</dbReference>
<reference evidence="2 3" key="1">
    <citation type="journal article" date="2016" name="Nat. Commun.">
        <title>Ectomycorrhizal ecology is imprinted in the genome of the dominant symbiotic fungus Cenococcum geophilum.</title>
        <authorList>
            <consortium name="DOE Joint Genome Institute"/>
            <person name="Peter M."/>
            <person name="Kohler A."/>
            <person name="Ohm R.A."/>
            <person name="Kuo A."/>
            <person name="Krutzmann J."/>
            <person name="Morin E."/>
            <person name="Arend M."/>
            <person name="Barry K.W."/>
            <person name="Binder M."/>
            <person name="Choi C."/>
            <person name="Clum A."/>
            <person name="Copeland A."/>
            <person name="Grisel N."/>
            <person name="Haridas S."/>
            <person name="Kipfer T."/>
            <person name="LaButti K."/>
            <person name="Lindquist E."/>
            <person name="Lipzen A."/>
            <person name="Maire R."/>
            <person name="Meier B."/>
            <person name="Mihaltcheva S."/>
            <person name="Molinier V."/>
            <person name="Murat C."/>
            <person name="Poggeler S."/>
            <person name="Quandt C.A."/>
            <person name="Sperisen C."/>
            <person name="Tritt A."/>
            <person name="Tisserant E."/>
            <person name="Crous P.W."/>
            <person name="Henrissat B."/>
            <person name="Nehls U."/>
            <person name="Egli S."/>
            <person name="Spatafora J.W."/>
            <person name="Grigoriev I.V."/>
            <person name="Martin F.M."/>
        </authorList>
    </citation>
    <scope>NUCLEOTIDE SEQUENCE [LARGE SCALE GENOMIC DNA]</scope>
    <source>
        <strain evidence="2 3">CBS 207.34</strain>
    </source>
</reference>
<dbReference type="Proteomes" id="UP000250140">
    <property type="component" value="Unassembled WGS sequence"/>
</dbReference>
<proteinExistence type="predicted"/>
<dbReference type="InterPro" id="IPR052895">
    <property type="entry name" value="HetReg/Transcr_Mod"/>
</dbReference>
<evidence type="ECO:0000313" key="3">
    <source>
        <dbReference type="Proteomes" id="UP000250140"/>
    </source>
</evidence>
<name>A0A8E2F0K5_9PEZI</name>
<evidence type="ECO:0000313" key="2">
    <source>
        <dbReference type="EMBL" id="OCL07723.1"/>
    </source>
</evidence>
<feature type="non-terminal residue" evidence="2">
    <location>
        <position position="156"/>
    </location>
</feature>
<gene>
    <name evidence="2" type="ORF">AOQ84DRAFT_267504</name>
</gene>
<evidence type="ECO:0000259" key="1">
    <source>
        <dbReference type="Pfam" id="PF06985"/>
    </source>
</evidence>
<sequence>NFTALSYVWGSPPGMAEILVNGSRLNIPINLDNFLRSLRNMCEIQAQPSQVNLSSPFTFWADSIYINQTDVREKNQQIPLIRDIYGSSQRTISWISEETDFSNQAIDHLFKMAKSSELPYQSGWTSYQIITNVQAWDALRKFCELQFWNRIWILQE</sequence>
<organism evidence="2 3">
    <name type="scientific">Glonium stellatum</name>
    <dbReference type="NCBI Taxonomy" id="574774"/>
    <lineage>
        <taxon>Eukaryota</taxon>
        <taxon>Fungi</taxon>
        <taxon>Dikarya</taxon>
        <taxon>Ascomycota</taxon>
        <taxon>Pezizomycotina</taxon>
        <taxon>Dothideomycetes</taxon>
        <taxon>Pleosporomycetidae</taxon>
        <taxon>Gloniales</taxon>
        <taxon>Gloniaceae</taxon>
        <taxon>Glonium</taxon>
    </lineage>
</organism>
<dbReference type="EMBL" id="KV749798">
    <property type="protein sequence ID" value="OCL07723.1"/>
    <property type="molecule type" value="Genomic_DNA"/>
</dbReference>
<dbReference type="InterPro" id="IPR010730">
    <property type="entry name" value="HET"/>
</dbReference>